<evidence type="ECO:0000259" key="2">
    <source>
        <dbReference type="Pfam" id="PF22622"/>
    </source>
</evidence>
<gene>
    <name evidence="3" type="ORF">G8770_13860</name>
</gene>
<dbReference type="Gene3D" id="3.10.129.10">
    <property type="entry name" value="Hotdog Thioesterase"/>
    <property type="match status" value="2"/>
</dbReference>
<dbReference type="PANTHER" id="PTHR13078:SF56">
    <property type="entry name" value="PEROXISOMAL MULTIFUNCTIONAL ENZYME TYPE 2"/>
    <property type="match status" value="1"/>
</dbReference>
<protein>
    <submittedName>
        <fullName evidence="3">3-alpha,7-alpha, 12-alpha-trihydroxy-5-beta-cholest-24-enoyl-CoA hydratase</fullName>
    </submittedName>
</protein>
<feature type="domain" description="MaoC-like" evidence="1">
    <location>
        <begin position="163"/>
        <end position="275"/>
    </location>
</feature>
<dbReference type="Proteomes" id="UP000787472">
    <property type="component" value="Unassembled WGS sequence"/>
</dbReference>
<dbReference type="RefSeq" id="WP_167187851.1">
    <property type="nucleotide sequence ID" value="NZ_JAAONZ010000011.1"/>
</dbReference>
<proteinExistence type="predicted"/>
<dbReference type="SUPFAM" id="SSF54637">
    <property type="entry name" value="Thioesterase/thiol ester dehydrase-isomerase"/>
    <property type="match status" value="2"/>
</dbReference>
<feature type="domain" description="Peroxisomal multifunctional enzyme type 2-like N-terminal" evidence="2">
    <location>
        <begin position="19"/>
        <end position="146"/>
    </location>
</feature>
<name>A0A9E5JXZ2_9GAMM</name>
<dbReference type="InterPro" id="IPR054357">
    <property type="entry name" value="MFE-2_N"/>
</dbReference>
<dbReference type="InterPro" id="IPR002539">
    <property type="entry name" value="MaoC-like_dom"/>
</dbReference>
<evidence type="ECO:0000313" key="4">
    <source>
        <dbReference type="Proteomes" id="UP000787472"/>
    </source>
</evidence>
<reference evidence="3" key="1">
    <citation type="submission" date="2020-03" db="EMBL/GenBank/DDBJ databases">
        <authorList>
            <person name="Guo F."/>
        </authorList>
    </citation>
    <scope>NUCLEOTIDE SEQUENCE</scope>
    <source>
        <strain evidence="3">JCM 30134</strain>
    </source>
</reference>
<dbReference type="Pfam" id="PF01575">
    <property type="entry name" value="MaoC_dehydratas"/>
    <property type="match status" value="1"/>
</dbReference>
<dbReference type="GO" id="GO:0004300">
    <property type="term" value="F:enoyl-CoA hydratase activity"/>
    <property type="evidence" value="ECO:0007669"/>
    <property type="project" value="TreeGrafter"/>
</dbReference>
<dbReference type="PANTHER" id="PTHR13078">
    <property type="entry name" value="PEROXISOMAL MULTIFUNCTIONAL ENZYME TYPE 2-RELATED"/>
    <property type="match status" value="1"/>
</dbReference>
<dbReference type="InterPro" id="IPR029069">
    <property type="entry name" value="HotDog_dom_sf"/>
</dbReference>
<dbReference type="Pfam" id="PF22622">
    <property type="entry name" value="MFE-2_hydrat-2_N"/>
    <property type="match status" value="1"/>
</dbReference>
<sequence length="286" mass="31136">MATTYEDLMKLEVPDVSSTYSEKDTMFYALSLGAGTDPMDACDLGLVFEKNLQAIPTMAVVLAHPGFWPREQNSGLDWVEIVHGGQRVKLHKSLPVAGKIIGRGRVRDVIDKGEGKGVLVFFERNLFDAETDELLVTMEQTLFCRGDGGMGGSGNQPVAPFAIPDRPADLSVEREVSPQMALLYRLNGDMNPLHADPEIAQKAGFDRPILQGLGTMGVAALALIKTVCEGDPSRMTEVDVRFTAPCFPGETLRTDIWMDAKGAAFRVSVPVRKVTVIDNGRVDIRG</sequence>
<organism evidence="3 4">
    <name type="scientific">Pseudomaricurvus hydrocarbonicus</name>
    <dbReference type="NCBI Taxonomy" id="1470433"/>
    <lineage>
        <taxon>Bacteria</taxon>
        <taxon>Pseudomonadati</taxon>
        <taxon>Pseudomonadota</taxon>
        <taxon>Gammaproteobacteria</taxon>
        <taxon>Cellvibrionales</taxon>
        <taxon>Cellvibrionaceae</taxon>
        <taxon>Pseudomaricurvus</taxon>
    </lineage>
</organism>
<dbReference type="GO" id="GO:0044594">
    <property type="term" value="F:17-beta-hydroxysteroid dehydrogenase (NAD+) activity"/>
    <property type="evidence" value="ECO:0007669"/>
    <property type="project" value="TreeGrafter"/>
</dbReference>
<dbReference type="GO" id="GO:0006635">
    <property type="term" value="P:fatty acid beta-oxidation"/>
    <property type="evidence" value="ECO:0007669"/>
    <property type="project" value="TreeGrafter"/>
</dbReference>
<keyword evidence="4" id="KW-1185">Reference proteome</keyword>
<comment type="caution">
    <text evidence="3">The sequence shown here is derived from an EMBL/GenBank/DDBJ whole genome shotgun (WGS) entry which is preliminary data.</text>
</comment>
<dbReference type="GO" id="GO:0003857">
    <property type="term" value="F:(3S)-3-hydroxyacyl-CoA dehydrogenase (NAD+) activity"/>
    <property type="evidence" value="ECO:0007669"/>
    <property type="project" value="TreeGrafter"/>
</dbReference>
<dbReference type="AlphaFoldDB" id="A0A9E5JXZ2"/>
<accession>A0A9E5JXZ2</accession>
<dbReference type="CDD" id="cd03448">
    <property type="entry name" value="HDE_HSD"/>
    <property type="match status" value="1"/>
</dbReference>
<dbReference type="EMBL" id="JAAONZ010000011">
    <property type="protein sequence ID" value="NHO66630.1"/>
    <property type="molecule type" value="Genomic_DNA"/>
</dbReference>
<evidence type="ECO:0000259" key="1">
    <source>
        <dbReference type="Pfam" id="PF01575"/>
    </source>
</evidence>
<evidence type="ECO:0000313" key="3">
    <source>
        <dbReference type="EMBL" id="NHO66630.1"/>
    </source>
</evidence>